<feature type="domain" description="T6SS Phospholipase effector Tle1-like catalytic" evidence="3">
    <location>
        <begin position="39"/>
        <end position="382"/>
    </location>
</feature>
<protein>
    <recommendedName>
        <fullName evidence="3">T6SS Phospholipase effector Tle1-like catalytic domain-containing protein</fullName>
    </recommendedName>
</protein>
<evidence type="ECO:0000313" key="5">
    <source>
        <dbReference type="Proteomes" id="UP000320176"/>
    </source>
</evidence>
<organism evidence="4 5">
    <name type="scientific">Stieleria varia</name>
    <dbReference type="NCBI Taxonomy" id="2528005"/>
    <lineage>
        <taxon>Bacteria</taxon>
        <taxon>Pseudomonadati</taxon>
        <taxon>Planctomycetota</taxon>
        <taxon>Planctomycetia</taxon>
        <taxon>Pirellulales</taxon>
        <taxon>Pirellulaceae</taxon>
        <taxon>Stieleria</taxon>
    </lineage>
</organism>
<evidence type="ECO:0000313" key="4">
    <source>
        <dbReference type="EMBL" id="TWU05508.1"/>
    </source>
</evidence>
<feature type="compositionally biased region" description="Basic and acidic residues" evidence="1">
    <location>
        <begin position="517"/>
        <end position="530"/>
    </location>
</feature>
<dbReference type="InterPro" id="IPR018712">
    <property type="entry name" value="Tle1-like_cat"/>
</dbReference>
<dbReference type="Pfam" id="PF09994">
    <property type="entry name" value="T6SS_Tle1-like_cat"/>
    <property type="match status" value="1"/>
</dbReference>
<feature type="region of interest" description="Disordered" evidence="1">
    <location>
        <begin position="204"/>
        <end position="226"/>
    </location>
</feature>
<keyword evidence="2" id="KW-1133">Transmembrane helix</keyword>
<proteinExistence type="predicted"/>
<feature type="transmembrane region" description="Helical" evidence="2">
    <location>
        <begin position="781"/>
        <end position="801"/>
    </location>
</feature>
<dbReference type="EMBL" id="SJPN01000002">
    <property type="protein sequence ID" value="TWU05508.1"/>
    <property type="molecule type" value="Genomic_DNA"/>
</dbReference>
<feature type="transmembrane region" description="Helical" evidence="2">
    <location>
        <begin position="624"/>
        <end position="644"/>
    </location>
</feature>
<evidence type="ECO:0000256" key="2">
    <source>
        <dbReference type="SAM" id="Phobius"/>
    </source>
</evidence>
<evidence type="ECO:0000256" key="1">
    <source>
        <dbReference type="SAM" id="MobiDB-lite"/>
    </source>
</evidence>
<keyword evidence="5" id="KW-1185">Reference proteome</keyword>
<feature type="transmembrane region" description="Helical" evidence="2">
    <location>
        <begin position="575"/>
        <end position="594"/>
    </location>
</feature>
<keyword evidence="2" id="KW-0812">Transmembrane</keyword>
<accession>A0A5C6B0S3</accession>
<feature type="transmembrane region" description="Helical" evidence="2">
    <location>
        <begin position="672"/>
        <end position="693"/>
    </location>
</feature>
<dbReference type="AlphaFoldDB" id="A0A5C6B0S3"/>
<reference evidence="4 5" key="1">
    <citation type="submission" date="2019-02" db="EMBL/GenBank/DDBJ databases">
        <title>Deep-cultivation of Planctomycetes and their phenomic and genomic characterization uncovers novel biology.</title>
        <authorList>
            <person name="Wiegand S."/>
            <person name="Jogler M."/>
            <person name="Boedeker C."/>
            <person name="Pinto D."/>
            <person name="Vollmers J."/>
            <person name="Rivas-Marin E."/>
            <person name="Kohn T."/>
            <person name="Peeters S.H."/>
            <person name="Heuer A."/>
            <person name="Rast P."/>
            <person name="Oberbeckmann S."/>
            <person name="Bunk B."/>
            <person name="Jeske O."/>
            <person name="Meyerdierks A."/>
            <person name="Storesund J.E."/>
            <person name="Kallscheuer N."/>
            <person name="Luecker S."/>
            <person name="Lage O.M."/>
            <person name="Pohl T."/>
            <person name="Merkel B.J."/>
            <person name="Hornburger P."/>
            <person name="Mueller R.-W."/>
            <person name="Bruemmer F."/>
            <person name="Labrenz M."/>
            <person name="Spormann A.M."/>
            <person name="Op Den Camp H."/>
            <person name="Overmann J."/>
            <person name="Amann R."/>
            <person name="Jetten M.S.M."/>
            <person name="Mascher T."/>
            <person name="Medema M.H."/>
            <person name="Devos D.P."/>
            <person name="Kaster A.-K."/>
            <person name="Ovreas L."/>
            <person name="Rohde M."/>
            <person name="Galperin M.Y."/>
            <person name="Jogler C."/>
        </authorList>
    </citation>
    <scope>NUCLEOTIDE SEQUENCE [LARGE SCALE GENOMIC DNA]</scope>
    <source>
        <strain evidence="4 5">Pla52n</strain>
    </source>
</reference>
<feature type="compositionally biased region" description="Polar residues" evidence="1">
    <location>
        <begin position="531"/>
        <end position="541"/>
    </location>
</feature>
<keyword evidence="2" id="KW-0472">Membrane</keyword>
<gene>
    <name evidence="4" type="ORF">Pla52n_12220</name>
</gene>
<dbReference type="PANTHER" id="PTHR33840">
    <property type="match status" value="1"/>
</dbReference>
<dbReference type="OrthoDB" id="4378831at2"/>
<comment type="caution">
    <text evidence="4">The sequence shown here is derived from an EMBL/GenBank/DDBJ whole genome shotgun (WGS) entry which is preliminary data.</text>
</comment>
<name>A0A5C6B0S3_9BACT</name>
<sequence length="974" mass="110138">MSDRNRNPIHADWILYFSVPAMELQMTDQPTDGDRNQPKTIVVCCDGTGNVGGAVTPTNVWRIREAVYQGIPKRDDRVQVVLYQDGVGTSRFRPLEILGKAISFGLTANLESLYSRFIQVYQPGDRVYLFGFSRGAYTVRMFSDLLYRCGVASCRHHTGRLLRNDEIDDLATRAVEAYKHRHVKDASGRSLAELFRLRAGISKSADGEPSYQPPATFEDRENEPAAPEKGRIPIEFVGVWDTVASVGFPFDNVNQRLMSFWQRVVRKPGLRWATFAQLNWHRDGHWTQWRDDDLNPLTRNAFHAIAVDDERQAFRPILWTEFDKPDASVATDDDLDQTRPPVGTRKKNVNVQQVWFAGMHANVGGGYAKDDLAYVSLKWMMDRAEEAGLVFEANTRRRYEDNADPLSQIADSRSGLALYYRYKPRSVEKLSAQVGLTYQNDERKPKIHTSVLQRIENGTDQYAPIGLPSPDHYVEVDEAAGTLEQQIRAQTTTQIEDSFFRDPTLRGSVPTASSTEYRWKQRSRPEEEVTRSTLQKSTASETLRDESTAVDPACPEETRRQALRITYGYTRIRRGLYYAFFTLTIAFLVVGVTSKRPGLLAPIDNFFYHGVARVTDAFHEINPLGPIPLIVLTPPLIALAVISYRSRKRVLAQDELDDQLTELADPNPIRTIFLNAAGFMILALILRPLAHWVTTALIPVAGEQLVGVLGSPTCFAIFAALFYGVIKLNAFCRNRMRLWSVYAWRVSQRIIVRKELSPDRYDRFAGRFTERSPWIKFFDHIVVPTVAFSILSVALAFPIWITIRDIVLRMRIQSADATSVSMADIPAGIQGIESKAFQLSFVTSDILDTELTVDPRVMYVLAIQRGLTEETQWKDRTQPIDADGVIAPENLNALQRLSTPLKRNPAAAYFQLVASVDDPAEMPFVITPGIPFSVPRRGRLYLSVNDVPGFYFNNQGTATVWIWPLAKSTEHQTP</sequence>
<dbReference type="PANTHER" id="PTHR33840:SF1">
    <property type="entry name" value="TLE1 PHOSPHOLIPASE DOMAIN-CONTAINING PROTEIN"/>
    <property type="match status" value="1"/>
</dbReference>
<feature type="compositionally biased region" description="Basic and acidic residues" evidence="1">
    <location>
        <begin position="217"/>
        <end position="226"/>
    </location>
</feature>
<dbReference type="Proteomes" id="UP000320176">
    <property type="component" value="Unassembled WGS sequence"/>
</dbReference>
<evidence type="ECO:0000259" key="3">
    <source>
        <dbReference type="Pfam" id="PF09994"/>
    </source>
</evidence>
<feature type="region of interest" description="Disordered" evidence="1">
    <location>
        <begin position="503"/>
        <end position="555"/>
    </location>
</feature>
<dbReference type="Gene3D" id="2.60.120.430">
    <property type="entry name" value="Galactose-binding lectin"/>
    <property type="match status" value="1"/>
</dbReference>
<feature type="transmembrane region" description="Helical" evidence="2">
    <location>
        <begin position="705"/>
        <end position="726"/>
    </location>
</feature>